<evidence type="ECO:0000313" key="1">
    <source>
        <dbReference type="EMBL" id="KAK2566923.1"/>
    </source>
</evidence>
<gene>
    <name evidence="1" type="ORF">P5673_008683</name>
</gene>
<name>A0AAD9QSZ7_ACRCE</name>
<protein>
    <submittedName>
        <fullName evidence="1">Uncharacterized protein</fullName>
    </submittedName>
</protein>
<comment type="caution">
    <text evidence="1">The sequence shown here is derived from an EMBL/GenBank/DDBJ whole genome shotgun (WGS) entry which is preliminary data.</text>
</comment>
<accession>A0AAD9QSZ7</accession>
<sequence>MAEGSRKTEREVKMLGDALKDMPVYMRFSLTLRSLYVQHAVGTTEEPAREFRKLRDDTRNDAMVYNQYILPVSTKFVSSIREYFEYYDALNYEEWCEMLPDILQEIKGYKELCDTVLQVHEDVLVLLKKRNDEALLLVTKFKDLEVEFEKRKRELEERAQKNRDWAIFFLSFHT</sequence>
<evidence type="ECO:0000313" key="2">
    <source>
        <dbReference type="Proteomes" id="UP001249851"/>
    </source>
</evidence>
<dbReference type="Proteomes" id="UP001249851">
    <property type="component" value="Unassembled WGS sequence"/>
</dbReference>
<dbReference type="AlphaFoldDB" id="A0AAD9QSZ7"/>
<dbReference type="EMBL" id="JARQWQ010000015">
    <property type="protein sequence ID" value="KAK2566923.1"/>
    <property type="molecule type" value="Genomic_DNA"/>
</dbReference>
<reference evidence="1" key="2">
    <citation type="journal article" date="2023" name="Science">
        <title>Genomic signatures of disease resistance in endangered staghorn corals.</title>
        <authorList>
            <person name="Vollmer S.V."/>
            <person name="Selwyn J.D."/>
            <person name="Despard B.A."/>
            <person name="Roesel C.L."/>
        </authorList>
    </citation>
    <scope>NUCLEOTIDE SEQUENCE</scope>
    <source>
        <strain evidence="1">K2</strain>
    </source>
</reference>
<reference evidence="1" key="1">
    <citation type="journal article" date="2023" name="G3 (Bethesda)">
        <title>Whole genome assembly and annotation of the endangered Caribbean coral Acropora cervicornis.</title>
        <authorList>
            <person name="Selwyn J.D."/>
            <person name="Vollmer S.V."/>
        </authorList>
    </citation>
    <scope>NUCLEOTIDE SEQUENCE</scope>
    <source>
        <strain evidence="1">K2</strain>
    </source>
</reference>
<organism evidence="1 2">
    <name type="scientific">Acropora cervicornis</name>
    <name type="common">Staghorn coral</name>
    <dbReference type="NCBI Taxonomy" id="6130"/>
    <lineage>
        <taxon>Eukaryota</taxon>
        <taxon>Metazoa</taxon>
        <taxon>Cnidaria</taxon>
        <taxon>Anthozoa</taxon>
        <taxon>Hexacorallia</taxon>
        <taxon>Scleractinia</taxon>
        <taxon>Astrocoeniina</taxon>
        <taxon>Acroporidae</taxon>
        <taxon>Acropora</taxon>
    </lineage>
</organism>
<keyword evidence="2" id="KW-1185">Reference proteome</keyword>
<proteinExistence type="predicted"/>